<dbReference type="OrthoDB" id="5849384at2759"/>
<protein>
    <recommendedName>
        <fullName evidence="2">7TM GPCR serpentine receptor class x (Srx) domain-containing protein</fullName>
    </recommendedName>
</protein>
<dbReference type="EMBL" id="UYYB01002199">
    <property type="protein sequence ID" value="VDM66169.1"/>
    <property type="molecule type" value="Genomic_DNA"/>
</dbReference>
<feature type="transmembrane region" description="Helical" evidence="1">
    <location>
        <begin position="6"/>
        <end position="28"/>
    </location>
</feature>
<dbReference type="InterPro" id="IPR019430">
    <property type="entry name" value="7TM_GPCR_serpentine_rcpt_Srx"/>
</dbReference>
<dbReference type="Gene3D" id="1.20.1070.10">
    <property type="entry name" value="Rhodopsin 7-helix transmembrane proteins"/>
    <property type="match status" value="1"/>
</dbReference>
<organism evidence="3 4">
    <name type="scientific">Strongylus vulgaris</name>
    <name type="common">Blood worm</name>
    <dbReference type="NCBI Taxonomy" id="40348"/>
    <lineage>
        <taxon>Eukaryota</taxon>
        <taxon>Metazoa</taxon>
        <taxon>Ecdysozoa</taxon>
        <taxon>Nematoda</taxon>
        <taxon>Chromadorea</taxon>
        <taxon>Rhabditida</taxon>
        <taxon>Rhabditina</taxon>
        <taxon>Rhabditomorpha</taxon>
        <taxon>Strongyloidea</taxon>
        <taxon>Strongylidae</taxon>
        <taxon>Strongylus</taxon>
    </lineage>
</organism>
<dbReference type="PANTHER" id="PTHR23017">
    <property type="entry name" value="SERPENTINE RECEPTOR, CLASS X"/>
    <property type="match status" value="1"/>
</dbReference>
<keyword evidence="4" id="KW-1185">Reference proteome</keyword>
<feature type="domain" description="7TM GPCR serpentine receptor class x (Srx)" evidence="2">
    <location>
        <begin position="12"/>
        <end position="116"/>
    </location>
</feature>
<dbReference type="Proteomes" id="UP000270094">
    <property type="component" value="Unassembled WGS sequence"/>
</dbReference>
<evidence type="ECO:0000313" key="4">
    <source>
        <dbReference type="Proteomes" id="UP000270094"/>
    </source>
</evidence>
<reference evidence="3 4" key="1">
    <citation type="submission" date="2018-11" db="EMBL/GenBank/DDBJ databases">
        <authorList>
            <consortium name="Pathogen Informatics"/>
        </authorList>
    </citation>
    <scope>NUCLEOTIDE SEQUENCE [LARGE SCALE GENOMIC DNA]</scope>
</reference>
<proteinExistence type="predicted"/>
<gene>
    <name evidence="3" type="ORF">SVUK_LOCUS1167</name>
</gene>
<accession>A0A3P7IHA1</accession>
<name>A0A3P7IHA1_STRVU</name>
<keyword evidence="1" id="KW-0472">Membrane</keyword>
<sequence length="116" mass="13114">MPDGRIPGSVIFLISFSGMLCNTIVAMFSHKMRSLKNPFGRLLASQATGEALLCATFAFYWSPMVFFDVSFMKERSNLAGIALLIFYDICTFSHLFIALNRMCAICMPLRYSTIFR</sequence>
<feature type="transmembrane region" description="Helical" evidence="1">
    <location>
        <begin position="40"/>
        <end position="61"/>
    </location>
</feature>
<dbReference type="SUPFAM" id="SSF81321">
    <property type="entry name" value="Family A G protein-coupled receptor-like"/>
    <property type="match status" value="1"/>
</dbReference>
<feature type="transmembrane region" description="Helical" evidence="1">
    <location>
        <begin position="81"/>
        <end position="100"/>
    </location>
</feature>
<dbReference type="AlphaFoldDB" id="A0A3P7IHA1"/>
<evidence type="ECO:0000259" key="2">
    <source>
        <dbReference type="Pfam" id="PF10328"/>
    </source>
</evidence>
<evidence type="ECO:0000256" key="1">
    <source>
        <dbReference type="SAM" id="Phobius"/>
    </source>
</evidence>
<keyword evidence="1" id="KW-0812">Transmembrane</keyword>
<evidence type="ECO:0000313" key="3">
    <source>
        <dbReference type="EMBL" id="VDM66169.1"/>
    </source>
</evidence>
<dbReference type="Pfam" id="PF10328">
    <property type="entry name" value="7TM_GPCR_Srx"/>
    <property type="match status" value="1"/>
</dbReference>
<keyword evidence="1" id="KW-1133">Transmembrane helix</keyword>
<dbReference type="PANTHER" id="PTHR23017:SF44">
    <property type="entry name" value="G-PROTEIN COUPLED RECEPTORS FAMILY 1 PROFILE DOMAIN-CONTAINING PROTEIN"/>
    <property type="match status" value="1"/>
</dbReference>